<evidence type="ECO:0000256" key="1">
    <source>
        <dbReference type="ARBA" id="ARBA00022630"/>
    </source>
</evidence>
<dbReference type="EMBL" id="JYNL01000032">
    <property type="protein sequence ID" value="KMO74749.1"/>
    <property type="molecule type" value="Genomic_DNA"/>
</dbReference>
<evidence type="ECO:0000313" key="6">
    <source>
        <dbReference type="Proteomes" id="UP000036513"/>
    </source>
</evidence>
<proteinExistence type="predicted"/>
<dbReference type="Proteomes" id="UP000036513">
    <property type="component" value="Unassembled WGS sequence"/>
</dbReference>
<evidence type="ECO:0000256" key="2">
    <source>
        <dbReference type="ARBA" id="ARBA00023002"/>
    </source>
</evidence>
<organism evidence="5 6">
    <name type="scientific">Mycolicibacterium chlorophenolicum</name>
    <dbReference type="NCBI Taxonomy" id="37916"/>
    <lineage>
        <taxon>Bacteria</taxon>
        <taxon>Bacillati</taxon>
        <taxon>Actinomycetota</taxon>
        <taxon>Actinomycetes</taxon>
        <taxon>Mycobacteriales</taxon>
        <taxon>Mycobacteriaceae</taxon>
        <taxon>Mycolicibacterium</taxon>
    </lineage>
</organism>
<dbReference type="SMR" id="A0A0J6VX84"/>
<dbReference type="PROSITE" id="PS50042">
    <property type="entry name" value="CNMP_BINDING_3"/>
    <property type="match status" value="1"/>
</dbReference>
<dbReference type="PRINTS" id="PR00469">
    <property type="entry name" value="PNDRDTASEII"/>
</dbReference>
<dbReference type="InterPro" id="IPR018490">
    <property type="entry name" value="cNMP-bd_dom_sf"/>
</dbReference>
<evidence type="ECO:0000259" key="4">
    <source>
        <dbReference type="PROSITE" id="PS50042"/>
    </source>
</evidence>
<dbReference type="PANTHER" id="PTHR48105">
    <property type="entry name" value="THIOREDOXIN REDUCTASE 1-RELATED-RELATED"/>
    <property type="match status" value="1"/>
</dbReference>
<dbReference type="PRINTS" id="PR00368">
    <property type="entry name" value="FADPNR"/>
</dbReference>
<accession>A0A0J6VX84</accession>
<keyword evidence="2 5" id="KW-0560">Oxidoreductase</keyword>
<dbReference type="InterPro" id="IPR050097">
    <property type="entry name" value="Ferredoxin-NADP_redctase_2"/>
</dbReference>
<dbReference type="Pfam" id="PF07992">
    <property type="entry name" value="Pyr_redox_2"/>
    <property type="match status" value="1"/>
</dbReference>
<protein>
    <submittedName>
        <fullName evidence="5">Thioredoxin reductase</fullName>
        <ecNumber evidence="5">1.8.1.9</ecNumber>
    </submittedName>
</protein>
<dbReference type="Gene3D" id="2.60.120.10">
    <property type="entry name" value="Jelly Rolls"/>
    <property type="match status" value="1"/>
</dbReference>
<evidence type="ECO:0000313" key="5">
    <source>
        <dbReference type="EMBL" id="KMO74749.1"/>
    </source>
</evidence>
<reference evidence="5 6" key="1">
    <citation type="journal article" date="2015" name="Genome Biol. Evol.">
        <title>Characterization of Three Mycobacterium spp. with Potential Use in Bioremediation by Genome Sequencing and Comparative Genomics.</title>
        <authorList>
            <person name="Das S."/>
            <person name="Pettersson B.M."/>
            <person name="Behra P.R."/>
            <person name="Ramesh M."/>
            <person name="Dasgupta S."/>
            <person name="Bhattacharya A."/>
            <person name="Kirsebom L.A."/>
        </authorList>
    </citation>
    <scope>NUCLEOTIDE SEQUENCE [LARGE SCALE GENOMIC DNA]</scope>
    <source>
        <strain evidence="5 6">DSM 43826</strain>
    </source>
</reference>
<dbReference type="InterPro" id="IPR014710">
    <property type="entry name" value="RmlC-like_jellyroll"/>
</dbReference>
<sequence length="562" mass="60081">MSEAPAAEQVSASMEETPDIYGAYPRLTEMQIATLETGGTRRSVAPGAILVREGTRSDSIYVILSGKVAVIAVDPLGEQRTIRVHGPRRFLGELGDLEGQAAFYTAEVAAAGEVLAVPAQLVRALVAEDPVLSDVILRAFLARRTLLIEEGTGFWIIGSCYSPDTTRLREFAARNRLPHRWLDLERDREAERLLRRFGVAPKDTPVVVWGDEVLRNPPNSEVARRVGLPVPDVIHDERDLIVIGAGPAGLAAAVYGSSDGLTTAAAEAIAAGGQAGTSSRIENYLGFPSGLSGAELAERALIQADKFGADLMISAEARRLESDNGQHLICLGDGSFVVGRAVILATGARYRKLAVPGIERFEGNGVYYAATFQEALMCGAGPVVIVGGGNSAGQAAVFMASRVARVYLLVRGGDLGKDMSRYLVDQIKQQPRITVCLHNEVREIHGRKQVETVVAEDNRSGERRSFDTTALFVFIGAAPNTAWLHGELLLDDYGFIATGSAAMCSARGRAGLRIDREPMMLETSRPGIFAAGDVRSGSVKRVASAVGEGSIAVRQVEQYLLA</sequence>
<name>A0A0J6VX84_9MYCO</name>
<evidence type="ECO:0000256" key="3">
    <source>
        <dbReference type="ARBA" id="ARBA00048132"/>
    </source>
</evidence>
<keyword evidence="1" id="KW-0285">Flavoprotein</keyword>
<feature type="domain" description="Cyclic nucleotide-binding" evidence="4">
    <location>
        <begin position="23"/>
        <end position="143"/>
    </location>
</feature>
<dbReference type="InterPro" id="IPR036188">
    <property type="entry name" value="FAD/NAD-bd_sf"/>
</dbReference>
<dbReference type="SUPFAM" id="SSF51206">
    <property type="entry name" value="cAMP-binding domain-like"/>
    <property type="match status" value="1"/>
</dbReference>
<dbReference type="PATRIC" id="fig|37916.4.peg.3635"/>
<gene>
    <name evidence="5" type="primary">trxB_2</name>
    <name evidence="5" type="ORF">MCHLDSM_03698</name>
</gene>
<dbReference type="AlphaFoldDB" id="A0A0J6VX84"/>
<dbReference type="CDD" id="cd00038">
    <property type="entry name" value="CAP_ED"/>
    <property type="match status" value="1"/>
</dbReference>
<comment type="catalytic activity">
    <reaction evidence="3">
        <text>[thioredoxin]-dithiol + NADP(+) = [thioredoxin]-disulfide + NADPH + H(+)</text>
        <dbReference type="Rhea" id="RHEA:20345"/>
        <dbReference type="Rhea" id="RHEA-COMP:10698"/>
        <dbReference type="Rhea" id="RHEA-COMP:10700"/>
        <dbReference type="ChEBI" id="CHEBI:15378"/>
        <dbReference type="ChEBI" id="CHEBI:29950"/>
        <dbReference type="ChEBI" id="CHEBI:50058"/>
        <dbReference type="ChEBI" id="CHEBI:57783"/>
        <dbReference type="ChEBI" id="CHEBI:58349"/>
        <dbReference type="EC" id="1.8.1.9"/>
    </reaction>
</comment>
<dbReference type="EC" id="1.8.1.9" evidence="5"/>
<dbReference type="InterPro" id="IPR000595">
    <property type="entry name" value="cNMP-bd_dom"/>
</dbReference>
<dbReference type="SMART" id="SM00100">
    <property type="entry name" value="cNMP"/>
    <property type="match status" value="1"/>
</dbReference>
<dbReference type="InterPro" id="IPR023753">
    <property type="entry name" value="FAD/NAD-binding_dom"/>
</dbReference>
<dbReference type="SUPFAM" id="SSF51905">
    <property type="entry name" value="FAD/NAD(P)-binding domain"/>
    <property type="match status" value="1"/>
</dbReference>
<comment type="caution">
    <text evidence="5">The sequence shown here is derived from an EMBL/GenBank/DDBJ whole genome shotgun (WGS) entry which is preliminary data.</text>
</comment>
<dbReference type="Gene3D" id="3.50.50.60">
    <property type="entry name" value="FAD/NAD(P)-binding domain"/>
    <property type="match status" value="2"/>
</dbReference>
<dbReference type="GO" id="GO:0004791">
    <property type="term" value="F:thioredoxin-disulfide reductase (NADPH) activity"/>
    <property type="evidence" value="ECO:0007669"/>
    <property type="project" value="UniProtKB-EC"/>
</dbReference>
<dbReference type="Pfam" id="PF00027">
    <property type="entry name" value="cNMP_binding"/>
    <property type="match status" value="1"/>
</dbReference>
<dbReference type="STRING" id="37916.MCHLDSM_03698"/>
<keyword evidence="6" id="KW-1185">Reference proteome</keyword>